<evidence type="ECO:0000256" key="6">
    <source>
        <dbReference type="RuleBase" id="RU368066"/>
    </source>
</evidence>
<sequence>MTTVSGRVRHPGDQRQRSDSPVKDIAFPGVSDRDVLSREWRPQIYRRCTDVLWLLIFFLFWSGMMFIAGYALTVGSAERLIFGYDSYGNVCGRRNVAIKGASLSGQDMTNRKLVFFLNACNVDSTNHTINSVSICVSRCPEDELKELEDLQYFAQNNGSYLCVYSLNVSEYIVHSKAAQLCPALPVPPSQAFPLFNRCVPQRPDCYSRFLSILINIVNESDNFQRIIGSIMVSKESIVGLCFLAVVLTFGMVMVFRFIATVLVHIFITLALFGLLFVTGVLWWLYYDNMHYPNLILESDKENTKALLGFSITATIVSVILILLTLVMWKRISLTIQLFRIASKILGSVPLLMLQPLWTFIILAFFWMYWVTVLLSLGTAGKAYVTADNQVEYWPLSGIRYMWWYHLIGLIWTSEFLLACQQMTIAGAVVCCYFNRDKKHPPSNPILTAISKLFNYHLGTVAKGSFIITLVRIPRIVLLYIHDCLKGKEGACARCLVNCCMCCLWCLEKCLRYLNQNAYTATAINGTDFCTSARDAFAIIVNNALNVAAVNCFGDFLLLLGKVFVMCFTVFGGLVVFNYHRDLNIWVIPLLIVCFFAYLVAHCFLSLFEMVVDILLMCYAIDLTTNDGSAEKPYFMDKQLMEFMGKSQWKAERNRSDKVENNGDATELQPIGENRV</sequence>
<evidence type="ECO:0000256" key="4">
    <source>
        <dbReference type="ARBA" id="ARBA00022989"/>
    </source>
</evidence>
<evidence type="ECO:0000256" key="1">
    <source>
        <dbReference type="ARBA" id="ARBA00004141"/>
    </source>
</evidence>
<dbReference type="GeneTree" id="ENSGT00940000160336"/>
<dbReference type="Proteomes" id="UP000314986">
    <property type="component" value="Unassembled WGS sequence"/>
</dbReference>
<keyword evidence="9" id="KW-1185">Reference proteome</keyword>
<comment type="subcellular location">
    <subcellularLocation>
        <location evidence="6">Cell membrane</location>
        <topology evidence="6">Multi-pass membrane protein</topology>
    </subcellularLocation>
    <subcellularLocation>
        <location evidence="1">Membrane</location>
        <topology evidence="1">Multi-pass membrane protein</topology>
    </subcellularLocation>
</comment>
<feature type="transmembrane region" description="Helical" evidence="6">
    <location>
        <begin position="348"/>
        <end position="369"/>
    </location>
</feature>
<feature type="transmembrane region" description="Helical" evidence="6">
    <location>
        <begin position="584"/>
        <end position="607"/>
    </location>
</feature>
<feature type="compositionally biased region" description="Basic and acidic residues" evidence="7">
    <location>
        <begin position="10"/>
        <end position="22"/>
    </location>
</feature>
<feature type="transmembrane region" description="Helical" evidence="6">
    <location>
        <begin position="402"/>
        <end position="433"/>
    </location>
</feature>
<reference evidence="8" key="4">
    <citation type="submission" date="2025-08" db="UniProtKB">
        <authorList>
            <consortium name="Ensembl"/>
        </authorList>
    </citation>
    <scope>IDENTIFICATION</scope>
</reference>
<dbReference type="STRING" id="7868.ENSCMIP00000010685"/>
<comment type="similarity">
    <text evidence="2 6">Belongs to the CTL (choline transporter-like) family.</text>
</comment>
<evidence type="ECO:0000256" key="5">
    <source>
        <dbReference type="ARBA" id="ARBA00023136"/>
    </source>
</evidence>
<protein>
    <recommendedName>
        <fullName evidence="6">Choline transporter-like protein</fullName>
    </recommendedName>
</protein>
<dbReference type="Ensembl" id="ENSCMIT00000010962.1">
    <property type="protein sequence ID" value="ENSCMIP00000010685.1"/>
    <property type="gene ID" value="ENSCMIG00000005618.1"/>
</dbReference>
<dbReference type="AlphaFoldDB" id="A0A4W3H5Q9"/>
<dbReference type="GO" id="GO:0022857">
    <property type="term" value="F:transmembrane transporter activity"/>
    <property type="evidence" value="ECO:0007669"/>
    <property type="project" value="UniProtKB-UniRule"/>
</dbReference>
<dbReference type="GO" id="GO:0005886">
    <property type="term" value="C:plasma membrane"/>
    <property type="evidence" value="ECO:0007669"/>
    <property type="project" value="UniProtKB-SubCell"/>
</dbReference>
<name>A0A4W3H5Q9_CALMI</name>
<reference evidence="9" key="3">
    <citation type="journal article" date="2014" name="Nature">
        <title>Elephant shark genome provides unique insights into gnathostome evolution.</title>
        <authorList>
            <consortium name="International Elephant Shark Genome Sequencing Consortium"/>
            <person name="Venkatesh B."/>
            <person name="Lee A.P."/>
            <person name="Ravi V."/>
            <person name="Maurya A.K."/>
            <person name="Lian M.M."/>
            <person name="Swann J.B."/>
            <person name="Ohta Y."/>
            <person name="Flajnik M.F."/>
            <person name="Sutoh Y."/>
            <person name="Kasahara M."/>
            <person name="Hoon S."/>
            <person name="Gangu V."/>
            <person name="Roy S.W."/>
            <person name="Irimia M."/>
            <person name="Korzh V."/>
            <person name="Kondrychyn I."/>
            <person name="Lim Z.W."/>
            <person name="Tay B.H."/>
            <person name="Tohari S."/>
            <person name="Kong K.W."/>
            <person name="Ho S."/>
            <person name="Lorente-Galdos B."/>
            <person name="Quilez J."/>
            <person name="Marques-Bonet T."/>
            <person name="Raney B.J."/>
            <person name="Ingham P.W."/>
            <person name="Tay A."/>
            <person name="Hillier L.W."/>
            <person name="Minx P."/>
            <person name="Boehm T."/>
            <person name="Wilson R.K."/>
            <person name="Brenner S."/>
            <person name="Warren W.C."/>
        </authorList>
    </citation>
    <scope>NUCLEOTIDE SEQUENCE [LARGE SCALE GENOMIC DNA]</scope>
</reference>
<dbReference type="OMA" id="LLGIRYM"/>
<feature type="transmembrane region" description="Helical" evidence="6">
    <location>
        <begin position="237"/>
        <end position="258"/>
    </location>
</feature>
<dbReference type="PANTHER" id="PTHR12385:SF13">
    <property type="entry name" value="CHOLINE TRANSPORTER-LIKE PROTEIN 3"/>
    <property type="match status" value="1"/>
</dbReference>
<comment type="function">
    <text evidence="6">Choline transporter.</text>
</comment>
<feature type="region of interest" description="Disordered" evidence="7">
    <location>
        <begin position="1"/>
        <end position="22"/>
    </location>
</feature>
<accession>A0A4W3H5Q9</accession>
<evidence type="ECO:0000313" key="8">
    <source>
        <dbReference type="Ensembl" id="ENSCMIP00000010685.1"/>
    </source>
</evidence>
<keyword evidence="3 6" id="KW-0812">Transmembrane</keyword>
<evidence type="ECO:0000256" key="2">
    <source>
        <dbReference type="ARBA" id="ARBA00007168"/>
    </source>
</evidence>
<keyword evidence="5 6" id="KW-0472">Membrane</keyword>
<dbReference type="InterPro" id="IPR007603">
    <property type="entry name" value="Choline_transptr-like"/>
</dbReference>
<dbReference type="PANTHER" id="PTHR12385">
    <property type="entry name" value="CHOLINE TRANSPORTER-LIKE (SLC FAMILY 44)"/>
    <property type="match status" value="1"/>
</dbReference>
<reference evidence="8" key="5">
    <citation type="submission" date="2025-09" db="UniProtKB">
        <authorList>
            <consortium name="Ensembl"/>
        </authorList>
    </citation>
    <scope>IDENTIFICATION</scope>
</reference>
<gene>
    <name evidence="8" type="primary">LOC103174641</name>
</gene>
<reference evidence="9" key="1">
    <citation type="journal article" date="2006" name="Science">
        <title>Ancient noncoding elements conserved in the human genome.</title>
        <authorList>
            <person name="Venkatesh B."/>
            <person name="Kirkness E.F."/>
            <person name="Loh Y.H."/>
            <person name="Halpern A.L."/>
            <person name="Lee A.P."/>
            <person name="Johnson J."/>
            <person name="Dandona N."/>
            <person name="Viswanathan L.D."/>
            <person name="Tay A."/>
            <person name="Venter J.C."/>
            <person name="Strausberg R.L."/>
            <person name="Brenner S."/>
        </authorList>
    </citation>
    <scope>NUCLEOTIDE SEQUENCE [LARGE SCALE GENOMIC DNA]</scope>
</reference>
<dbReference type="InParanoid" id="A0A4W3H5Q9"/>
<feature type="transmembrane region" description="Helical" evidence="6">
    <location>
        <begin position="555"/>
        <end position="578"/>
    </location>
</feature>
<feature type="region of interest" description="Disordered" evidence="7">
    <location>
        <begin position="651"/>
        <end position="675"/>
    </location>
</feature>
<keyword evidence="4 6" id="KW-1133">Transmembrane helix</keyword>
<evidence type="ECO:0000256" key="7">
    <source>
        <dbReference type="SAM" id="MobiDB-lite"/>
    </source>
</evidence>
<proteinExistence type="inferred from homology"/>
<evidence type="ECO:0000313" key="9">
    <source>
        <dbReference type="Proteomes" id="UP000314986"/>
    </source>
</evidence>
<feature type="transmembrane region" description="Helical" evidence="6">
    <location>
        <begin position="305"/>
        <end position="328"/>
    </location>
</feature>
<organism evidence="8 9">
    <name type="scientific">Callorhinchus milii</name>
    <name type="common">Ghost shark</name>
    <dbReference type="NCBI Taxonomy" id="7868"/>
    <lineage>
        <taxon>Eukaryota</taxon>
        <taxon>Metazoa</taxon>
        <taxon>Chordata</taxon>
        <taxon>Craniata</taxon>
        <taxon>Vertebrata</taxon>
        <taxon>Chondrichthyes</taxon>
        <taxon>Holocephali</taxon>
        <taxon>Chimaeriformes</taxon>
        <taxon>Callorhinchidae</taxon>
        <taxon>Callorhinchus</taxon>
    </lineage>
</organism>
<dbReference type="Pfam" id="PF04515">
    <property type="entry name" value="Choline_transpo"/>
    <property type="match status" value="1"/>
</dbReference>
<feature type="transmembrane region" description="Helical" evidence="6">
    <location>
        <begin position="265"/>
        <end position="285"/>
    </location>
</feature>
<feature type="transmembrane region" description="Helical" evidence="6">
    <location>
        <begin position="51"/>
        <end position="72"/>
    </location>
</feature>
<evidence type="ECO:0000256" key="3">
    <source>
        <dbReference type="ARBA" id="ARBA00022692"/>
    </source>
</evidence>
<reference evidence="9" key="2">
    <citation type="journal article" date="2007" name="PLoS Biol.">
        <title>Survey sequencing and comparative analysis of the elephant shark (Callorhinchus milii) genome.</title>
        <authorList>
            <person name="Venkatesh B."/>
            <person name="Kirkness E.F."/>
            <person name="Loh Y.H."/>
            <person name="Halpern A.L."/>
            <person name="Lee A.P."/>
            <person name="Johnson J."/>
            <person name="Dandona N."/>
            <person name="Viswanathan L.D."/>
            <person name="Tay A."/>
            <person name="Venter J.C."/>
            <person name="Strausberg R.L."/>
            <person name="Brenner S."/>
        </authorList>
    </citation>
    <scope>NUCLEOTIDE SEQUENCE [LARGE SCALE GENOMIC DNA]</scope>
</reference>
<feature type="compositionally biased region" description="Basic and acidic residues" evidence="7">
    <location>
        <begin position="651"/>
        <end position="660"/>
    </location>
</feature>